<keyword evidence="8" id="KW-1185">Reference proteome</keyword>
<name>A0A3E0X196_9GAMM</name>
<comment type="caution">
    <text evidence="7">The sequence shown here is derived from an EMBL/GenBank/DDBJ whole genome shotgun (WGS) entry which is preliminary data.</text>
</comment>
<accession>A0A3E0X196</accession>
<evidence type="ECO:0000313" key="8">
    <source>
        <dbReference type="Proteomes" id="UP000256763"/>
    </source>
</evidence>
<gene>
    <name evidence="7" type="ORF">CAL65_06945</name>
</gene>
<evidence type="ECO:0000259" key="6">
    <source>
        <dbReference type="Pfam" id="PF01258"/>
    </source>
</evidence>
<dbReference type="RefSeq" id="WP_116301381.1">
    <property type="nucleotide sequence ID" value="NZ_NFZV01000004.1"/>
</dbReference>
<dbReference type="InterPro" id="IPR037187">
    <property type="entry name" value="DnaK_N"/>
</dbReference>
<evidence type="ECO:0000256" key="2">
    <source>
        <dbReference type="ARBA" id="ARBA00022771"/>
    </source>
</evidence>
<dbReference type="SUPFAM" id="SSF109635">
    <property type="entry name" value="DnaK suppressor protein DksA, alpha-hairpin domain"/>
    <property type="match status" value="1"/>
</dbReference>
<sequence>MASHLNQQQLAILWDALEERYQELREEIRTELLKQDGELYADLAGQVHDAEEESVADLLVDLNYASLDRHVRELNGIEEALMRMRTGSYGYCVDTGDPIPYERLRVNPAAKRTIEAQELFERQYQERRPSL</sequence>
<dbReference type="PANTHER" id="PTHR33823">
    <property type="entry name" value="RNA POLYMERASE-BINDING TRANSCRIPTION FACTOR DKSA-RELATED"/>
    <property type="match status" value="1"/>
</dbReference>
<protein>
    <recommendedName>
        <fullName evidence="6">Zinc finger DksA/TraR C4-type domain-containing protein</fullName>
    </recommendedName>
</protein>
<dbReference type="SUPFAM" id="SSF57716">
    <property type="entry name" value="Glucocorticoid receptor-like (DNA-binding domain)"/>
    <property type="match status" value="1"/>
</dbReference>
<dbReference type="Pfam" id="PF01258">
    <property type="entry name" value="zf-dskA_traR"/>
    <property type="match status" value="1"/>
</dbReference>
<dbReference type="Proteomes" id="UP000256763">
    <property type="component" value="Unassembled WGS sequence"/>
</dbReference>
<reference evidence="8" key="1">
    <citation type="submission" date="2017-05" db="EMBL/GenBank/DDBJ databases">
        <authorList>
            <person name="Sharma S."/>
            <person name="Sidhu C."/>
            <person name="Pinnaka A.K."/>
        </authorList>
    </citation>
    <scope>NUCLEOTIDE SEQUENCE [LARGE SCALE GENOMIC DNA]</scope>
    <source>
        <strain evidence="8">AK93</strain>
    </source>
</reference>
<evidence type="ECO:0000256" key="3">
    <source>
        <dbReference type="ARBA" id="ARBA00022833"/>
    </source>
</evidence>
<feature type="zinc finger region" description="dksA C4-type" evidence="4">
    <location>
        <begin position="92"/>
        <end position="116"/>
    </location>
</feature>
<proteinExistence type="predicted"/>
<feature type="domain" description="Zinc finger DksA/TraR C4-type" evidence="6">
    <location>
        <begin position="87"/>
        <end position="122"/>
    </location>
</feature>
<feature type="coiled-coil region" evidence="5">
    <location>
        <begin position="7"/>
        <end position="34"/>
    </location>
</feature>
<keyword evidence="3" id="KW-0862">Zinc</keyword>
<dbReference type="Gene3D" id="1.20.120.910">
    <property type="entry name" value="DksA, coiled-coil domain"/>
    <property type="match status" value="1"/>
</dbReference>
<evidence type="ECO:0000256" key="4">
    <source>
        <dbReference type="PROSITE-ProRule" id="PRU00510"/>
    </source>
</evidence>
<evidence type="ECO:0000313" key="7">
    <source>
        <dbReference type="EMBL" id="RFA38066.1"/>
    </source>
</evidence>
<keyword evidence="2" id="KW-0863">Zinc-finger</keyword>
<keyword evidence="5" id="KW-0175">Coiled coil</keyword>
<dbReference type="PANTHER" id="PTHR33823:SF4">
    <property type="entry name" value="GENERAL STRESS PROTEIN 16O"/>
    <property type="match status" value="1"/>
</dbReference>
<dbReference type="EMBL" id="NFZW01000005">
    <property type="protein sequence ID" value="RFA38066.1"/>
    <property type="molecule type" value="Genomic_DNA"/>
</dbReference>
<dbReference type="OrthoDB" id="962301at2"/>
<dbReference type="PROSITE" id="PS51128">
    <property type="entry name" value="ZF_DKSA_2"/>
    <property type="match status" value="1"/>
</dbReference>
<organism evidence="7 8">
    <name type="scientific">Alkalilimnicola ehrlichii</name>
    <dbReference type="NCBI Taxonomy" id="351052"/>
    <lineage>
        <taxon>Bacteria</taxon>
        <taxon>Pseudomonadati</taxon>
        <taxon>Pseudomonadota</taxon>
        <taxon>Gammaproteobacteria</taxon>
        <taxon>Chromatiales</taxon>
        <taxon>Ectothiorhodospiraceae</taxon>
        <taxon>Alkalilimnicola</taxon>
    </lineage>
</organism>
<evidence type="ECO:0000256" key="1">
    <source>
        <dbReference type="ARBA" id="ARBA00022723"/>
    </source>
</evidence>
<dbReference type="GO" id="GO:0008270">
    <property type="term" value="F:zinc ion binding"/>
    <property type="evidence" value="ECO:0007669"/>
    <property type="project" value="UniProtKB-KW"/>
</dbReference>
<dbReference type="InterPro" id="IPR000962">
    <property type="entry name" value="Znf_DskA_TraR"/>
</dbReference>
<dbReference type="AlphaFoldDB" id="A0A3E0X196"/>
<evidence type="ECO:0000256" key="5">
    <source>
        <dbReference type="SAM" id="Coils"/>
    </source>
</evidence>
<keyword evidence="1" id="KW-0479">Metal-binding</keyword>